<name>A0A9P5YHV8_9AGAR</name>
<comment type="subcellular location">
    <subcellularLocation>
        <location evidence="1">Nucleus</location>
    </subcellularLocation>
</comment>
<dbReference type="Pfam" id="PF17682">
    <property type="entry name" value="Tau95_N"/>
    <property type="match status" value="1"/>
</dbReference>
<sequence>MDPSTSTSELHPHPNRGATPFSTAPERPLPQTPFYSIEYPGYVQTTSVPLVVRNLGGQSSIDNAFKRTASRTEALLELALRPGQPFAHPVPGDVVGTNNILLKVVKRKREKKIGDAVDDGTLGEYTVEAIGVIPKTARFRSMVDYQYQPDMNDPVSKLRVAMDNMDVDVLRSYTIPEEKAEYMAPSTTQIPNTSVEVDVNLDPLLADPPTTQSLSGSIKPGTKMKSNLRLFPPPLFSRQTIPQGYNFKLNTASMVSTSVDEETGEEKKRLINRMRWKGYGPASIMFTDTQVPDKPPQAVEEGRTLIDQEILRKLEELFVERPVWTRMSLFNQMTPSETREILNSKVLLPLVCYVFQDGPWRDTLVRFSYDPRKDPRARYFQRLYFRNANHPIARPSVITRRQDRSAANVQIRAMEEGTEKEADRRRSHIFDGQTVTKETAAFQLCDITDPMLKAMIEDTDDLREECNERDGWYTSHSFERIKMVLRHKFFSLLEGHPATDEECRALLVNNEGVAKATISNRAHKLRAGKHNMAKGALRPEDAAAMRLRATLDRNAKTLQASR</sequence>
<feature type="region of interest" description="Disordered" evidence="5">
    <location>
        <begin position="1"/>
        <end position="29"/>
    </location>
</feature>
<evidence type="ECO:0000256" key="5">
    <source>
        <dbReference type="SAM" id="MobiDB-lite"/>
    </source>
</evidence>
<proteinExistence type="predicted"/>
<dbReference type="PANTHER" id="PTHR13230">
    <property type="entry name" value="GENERAL TRANSCRIPTION FACTOR IIIC, POLYPEPTIDE 5"/>
    <property type="match status" value="1"/>
</dbReference>
<protein>
    <submittedName>
        <fullName evidence="8">RNA polymerase III transcription factor IIIC subunit-domain-containing protein</fullName>
    </submittedName>
</protein>
<feature type="domain" description="Transcription factor IIIC subunit 5 HTH" evidence="6">
    <location>
        <begin position="230"/>
        <end position="386"/>
    </location>
</feature>
<evidence type="ECO:0000259" key="6">
    <source>
        <dbReference type="Pfam" id="PF09734"/>
    </source>
</evidence>
<dbReference type="GO" id="GO:0001003">
    <property type="term" value="F:RNA polymerase III type 2 promoter sequence-specific DNA binding"/>
    <property type="evidence" value="ECO:0007669"/>
    <property type="project" value="TreeGrafter"/>
</dbReference>
<dbReference type="GO" id="GO:0006384">
    <property type="term" value="P:transcription initiation at RNA polymerase III promoter"/>
    <property type="evidence" value="ECO:0007669"/>
    <property type="project" value="InterPro"/>
</dbReference>
<evidence type="ECO:0000256" key="1">
    <source>
        <dbReference type="ARBA" id="ARBA00004123"/>
    </source>
</evidence>
<dbReference type="GO" id="GO:0000127">
    <property type="term" value="C:transcription factor TFIIIC complex"/>
    <property type="evidence" value="ECO:0007669"/>
    <property type="project" value="InterPro"/>
</dbReference>
<keyword evidence="9" id="KW-1185">Reference proteome</keyword>
<gene>
    <name evidence="8" type="ORF">BDZ94DRAFT_553242</name>
</gene>
<dbReference type="InterPro" id="IPR019136">
    <property type="entry name" value="TF_IIIC_su-5_HTH"/>
</dbReference>
<evidence type="ECO:0000256" key="3">
    <source>
        <dbReference type="ARBA" id="ARBA00023163"/>
    </source>
</evidence>
<keyword evidence="4" id="KW-0539">Nucleus</keyword>
<reference evidence="8" key="1">
    <citation type="submission" date="2020-11" db="EMBL/GenBank/DDBJ databases">
        <authorList>
            <consortium name="DOE Joint Genome Institute"/>
            <person name="Ahrendt S."/>
            <person name="Riley R."/>
            <person name="Andreopoulos W."/>
            <person name="Labutti K."/>
            <person name="Pangilinan J."/>
            <person name="Ruiz-Duenas F.J."/>
            <person name="Barrasa J.M."/>
            <person name="Sanchez-Garcia M."/>
            <person name="Camarero S."/>
            <person name="Miyauchi S."/>
            <person name="Serrano A."/>
            <person name="Linde D."/>
            <person name="Babiker R."/>
            <person name="Drula E."/>
            <person name="Ayuso-Fernandez I."/>
            <person name="Pacheco R."/>
            <person name="Padilla G."/>
            <person name="Ferreira P."/>
            <person name="Barriuso J."/>
            <person name="Kellner H."/>
            <person name="Castanera R."/>
            <person name="Alfaro M."/>
            <person name="Ramirez L."/>
            <person name="Pisabarro A.G."/>
            <person name="Kuo A."/>
            <person name="Tritt A."/>
            <person name="Lipzen A."/>
            <person name="He G."/>
            <person name="Yan M."/>
            <person name="Ng V."/>
            <person name="Cullen D."/>
            <person name="Martin F."/>
            <person name="Rosso M.-N."/>
            <person name="Henrissat B."/>
            <person name="Hibbett D."/>
            <person name="Martinez A.T."/>
            <person name="Grigoriev I.V."/>
        </authorList>
    </citation>
    <scope>NUCLEOTIDE SEQUENCE</scope>
    <source>
        <strain evidence="8">CBS 247.69</strain>
    </source>
</reference>
<feature type="domain" description="Transcription factor IIIC subunit Tfc1/Sfc1 triple barrel" evidence="7">
    <location>
        <begin position="35"/>
        <end position="148"/>
    </location>
</feature>
<dbReference type="InterPro" id="IPR041499">
    <property type="entry name" value="Tfc1/Sfc1_N"/>
</dbReference>
<keyword evidence="2" id="KW-0238">DNA-binding</keyword>
<dbReference type="EMBL" id="MU150231">
    <property type="protein sequence ID" value="KAF9468929.1"/>
    <property type="molecule type" value="Genomic_DNA"/>
</dbReference>
<organism evidence="8 9">
    <name type="scientific">Collybia nuda</name>
    <dbReference type="NCBI Taxonomy" id="64659"/>
    <lineage>
        <taxon>Eukaryota</taxon>
        <taxon>Fungi</taxon>
        <taxon>Dikarya</taxon>
        <taxon>Basidiomycota</taxon>
        <taxon>Agaricomycotina</taxon>
        <taxon>Agaricomycetes</taxon>
        <taxon>Agaricomycetidae</taxon>
        <taxon>Agaricales</taxon>
        <taxon>Tricholomatineae</taxon>
        <taxon>Clitocybaceae</taxon>
        <taxon>Collybia</taxon>
    </lineage>
</organism>
<dbReference type="PANTHER" id="PTHR13230:SF5">
    <property type="entry name" value="GENERAL TRANSCRIPTION FACTOR 3C POLYPEPTIDE 5"/>
    <property type="match status" value="1"/>
</dbReference>
<dbReference type="Pfam" id="PF09734">
    <property type="entry name" value="Tau95"/>
    <property type="match status" value="1"/>
</dbReference>
<evidence type="ECO:0000313" key="9">
    <source>
        <dbReference type="Proteomes" id="UP000807353"/>
    </source>
</evidence>
<dbReference type="GO" id="GO:0005634">
    <property type="term" value="C:nucleus"/>
    <property type="evidence" value="ECO:0007669"/>
    <property type="project" value="UniProtKB-SubCell"/>
</dbReference>
<evidence type="ECO:0000313" key="8">
    <source>
        <dbReference type="EMBL" id="KAF9468929.1"/>
    </source>
</evidence>
<dbReference type="OrthoDB" id="5598268at2759"/>
<dbReference type="InterPro" id="IPR042536">
    <property type="entry name" value="TFIIIC_tauA_Sfc1"/>
</dbReference>
<dbReference type="Gene3D" id="3.30.200.160">
    <property type="entry name" value="TFIIIC, subcomplex tauA, subunit Sfc1, barrel domain"/>
    <property type="match status" value="1"/>
</dbReference>
<evidence type="ECO:0000259" key="7">
    <source>
        <dbReference type="Pfam" id="PF17682"/>
    </source>
</evidence>
<accession>A0A9P5YHV8</accession>
<dbReference type="GO" id="GO:0001002">
    <property type="term" value="F:RNA polymerase III type 1 promoter sequence-specific DNA binding"/>
    <property type="evidence" value="ECO:0007669"/>
    <property type="project" value="TreeGrafter"/>
</dbReference>
<comment type="caution">
    <text evidence="8">The sequence shown here is derived from an EMBL/GenBank/DDBJ whole genome shotgun (WGS) entry which is preliminary data.</text>
</comment>
<keyword evidence="3" id="KW-0804">Transcription</keyword>
<dbReference type="InterPro" id="IPR040454">
    <property type="entry name" value="TF_IIIC_Tfc1/Sfc1"/>
</dbReference>
<dbReference type="Proteomes" id="UP000807353">
    <property type="component" value="Unassembled WGS sequence"/>
</dbReference>
<evidence type="ECO:0000256" key="2">
    <source>
        <dbReference type="ARBA" id="ARBA00023125"/>
    </source>
</evidence>
<evidence type="ECO:0000256" key="4">
    <source>
        <dbReference type="ARBA" id="ARBA00023242"/>
    </source>
</evidence>
<dbReference type="AlphaFoldDB" id="A0A9P5YHV8"/>